<name>A0A663FIP6_AQUCH</name>
<gene>
    <name evidence="17" type="primary">SPTBN2</name>
</gene>
<evidence type="ECO:0000259" key="16">
    <source>
        <dbReference type="PROSITE" id="PS50021"/>
    </source>
</evidence>
<evidence type="ECO:0000256" key="8">
    <source>
        <dbReference type="ARBA" id="ARBA00022990"/>
    </source>
</evidence>
<feature type="compositionally biased region" description="Pro residues" evidence="14">
    <location>
        <begin position="1"/>
        <end position="26"/>
    </location>
</feature>
<dbReference type="Gene3D" id="1.10.418.10">
    <property type="entry name" value="Calponin-like domain"/>
    <property type="match status" value="2"/>
</dbReference>
<feature type="region of interest" description="Disordered" evidence="14">
    <location>
        <begin position="2056"/>
        <end position="2197"/>
    </location>
</feature>
<dbReference type="GO" id="GO:0005543">
    <property type="term" value="F:phospholipid binding"/>
    <property type="evidence" value="ECO:0007669"/>
    <property type="project" value="InterPro"/>
</dbReference>
<dbReference type="PROSITE" id="PS00019">
    <property type="entry name" value="ACTININ_1"/>
    <property type="match status" value="1"/>
</dbReference>
<feature type="domain" description="Calponin-homology (CH)" evidence="16">
    <location>
        <begin position="171"/>
        <end position="276"/>
    </location>
</feature>
<dbReference type="InterPro" id="IPR016343">
    <property type="entry name" value="Spectrin_bsu"/>
</dbReference>
<dbReference type="SUPFAM" id="SSF46966">
    <property type="entry name" value="Spectrin repeat"/>
    <property type="match status" value="13"/>
</dbReference>
<dbReference type="InterPro" id="IPR001849">
    <property type="entry name" value="PH_domain"/>
</dbReference>
<dbReference type="CDD" id="cd21321">
    <property type="entry name" value="CH_SPTBN2_rpt2"/>
    <property type="match status" value="1"/>
</dbReference>
<dbReference type="FunFam" id="1.20.58.60:FF:000049">
    <property type="entry name" value="Spectrin beta chain"/>
    <property type="match status" value="1"/>
</dbReference>
<feature type="compositionally biased region" description="Gly residues" evidence="14">
    <location>
        <begin position="2157"/>
        <end position="2175"/>
    </location>
</feature>
<proteinExistence type="inferred from homology"/>
<keyword evidence="8" id="KW-0007">Acetylation</keyword>
<sequence length="2401" mass="270470">NAPQNPRIPPPSPPAASQNPPIPPPGGLWWGGGGLWTPPPTLTSPPPDEREAVQKKTFTKWVNSHLARGTCRLGDLYSDLRDGRMLLRLLEVLSGEQLPKPTKGRMRIHCLENVDKALQFLKEQRVHLENVGSHDIVDGNHRLTLGLVWTIILRFQIQDISVETEDNKEKKSAKDALLLWCQMKTAGYPNVNVHNFTTSWRDGLAFNAIIHKHRPDLVDMDALRRCNAHYNLQSAFNLAERELGLTKLLDPEDVNVDQPDEKSIITYVATFYHYFSKMKALAVEGKRIGKVTGQKGLELVGKYEELAGELLGWIEQTILTLNDRQLANALPGVQNQLQAFNTYRTVEKPPKFMEKGNLEVLLFTVQSRMRANNQKVYVPREGKLISDINKAWERLEKAEHERELALRTELIRQEKLEQLAARFDRKAAMRETWLSENQRLVSQDNFGTDMSAVEAAVRKHEAIETDIVAYSERVQAVSAVAAELEAERYHDIRRVLTRRDNVVRLWDFLRQLVAARRERLLLHLELQKMLQDLAHLMDWMEEMKGRLQSQDLGKHLHGVDDLLQIHALVEADIAAQAERVRAVSATAQRFAVPGYQPCEPAAVRERVATLELRYRELAELAGQRRARLEESRRLWKFFWDTGEEEAWMREQERLLSSEDVGRDLTSSLRLLSQHDAFRGELSGRAGPLEQALARGRGLAAEGRLGAAEVAERVREMEGRWRALAELAAERERRLREAAGFFQFQAEAADTEAWLEDALRLASSPELGHDEYSTRSLARQHREVQEEVRSHRPAIDALHEQARALPPAFADFPGAAGRLPALERRYQELAARAERRRQDLQDALSLYTMRSEADACGLWVGEKEQWLHAMHVPDKLEDLEVVQHFETLEPEMNNLASRVAAVNRIADQLLATDQRNQESIRATREQLNARWERFRALADQKKEALTSALNIQNYHLECNETTSWMREKTKVIESTQGLGNDLAGVMALQRKLSGMERDLEAIQGKVRDLRAEAPAILARLSAIEAVWDELCRSLRRREESLGEASKLQGFLRDLAAFQAWLSRTQTAVASEDVPATLAEAERLLSQHESIRKEIAHYGDDYRSTRAVGREVTQGQTDAQHVFLHQRLEALDTGWEELGRMWENRHHLLSQAFAFQLFLRDSKQVEGVLSTQEYALSHTEMPSTLPGAEASVKKHEDFMATMEANGERVQGLVAAGRKLVAEGSLHADKVQETVDSVESRHQKNRDTAQELLGRLRDNWELQRFLQDGQELTLWINEKMLTAQDVSYEEARNLHTKWQKHQAFAAELAANKGWLEKMEKEGQQLASVKPELGTVVTEKLAALRGLWDELESTTRTKARRLFDANRAELCAQSCAALRGWLSGVHAQLRSDDYGKDLTSVNILLKKQQMLEKQTAVREKEVEAIRAQAQALSREDASAAEVQGQVRAVEEQFLGLREPLRERCRKLLASKEEHQFNRDLEDEILWVKERRPLAVSTDHGKDLPSVQLLIKKNQTLQKELQGHERRVEELLGRRGGLSGPAERVRELREAWQELRLQAELRHRRLERAHAAQQFYCDAAEAEAWMGEQELHMMSQEKAKDELSAQAMVSKHLVLEQALRDYAHTVHQLSAQSRDMVASGHPESERLTLRQGQVDKLYASLKDLAEERRATLQEHQRLCQLKRDVDDLEQWISEREVVAASHELGQDYEHVTMLRDKFREFSRDTSSIGQERVDGVNGLADALIAAGHSENATVAEWKDGLNEAWADLLELIDTRSQMLAASYELHRFYHDARETLAQVQHKQKQLPDEVGRDLNTAEAMQRMHTAYEHDIQALSTQVRQVQEDAARLEKAYAGEKAADIRRHEQAVSEAWAELRGSSQGRRRLLLDTVDKFRFLRAVRDLLLWMDGVRLQIEGQERPDVSSADLVIKNHQSIKAEVEARADSFDACVAMGTALLDKGHYAADKISEKLSQLQERRQDIGDRWKEKMDWLQIVLEVLMFGRDASMAEAWLSSQEPLVRSAELGGSVAEVENLIKRHQGFQKAAAAWEERFAALERLTTVRVGGTGRGGNPAGGPRPLTYSCAPPQGPGPAEPPAGGTGRQRDLPRQRRGPGNPPPPAMPGPPYQGGGGTPDASVCPPPPREGTHDPRLPTGASGAGADQRGAGAGSQPGGVSPGALGGGSRPPTTRPRCPPAPPPAPESLEGGLCRKHEMEAQGKKAPNRSWQSVYCVLRGGNLSFYKDAKSAGVGAPYHGEPPASLRGARCHPALHYKKRKHVFKLGLSDGKEYLFQAKDEVRRWGGWRGGGGARSGVTPPPDAQTRVSTRGNTPSCPQPRRCARKHTGMPSHACARPRTTIDTRSRPLTPTHTLAQPFITLHTHSHPPTPSHARSRPCTPTHTLPRPLTPSHTH</sequence>
<dbReference type="PRINTS" id="PR00683">
    <property type="entry name" value="SPECTRINPH"/>
</dbReference>
<dbReference type="PANTHER" id="PTHR11915">
    <property type="entry name" value="SPECTRIN/FILAMIN RELATED CYTOSKELETAL PROTEIN"/>
    <property type="match status" value="1"/>
</dbReference>
<evidence type="ECO:0000256" key="2">
    <source>
        <dbReference type="ARBA" id="ARBA00004544"/>
    </source>
</evidence>
<feature type="domain" description="Calponin-homology (CH)" evidence="16">
    <location>
        <begin position="52"/>
        <end position="156"/>
    </location>
</feature>
<feature type="compositionally biased region" description="Pro residues" evidence="14">
    <location>
        <begin position="2179"/>
        <end position="2192"/>
    </location>
</feature>
<feature type="coiled-coil region" evidence="13">
    <location>
        <begin position="1819"/>
        <end position="1853"/>
    </location>
</feature>
<evidence type="ECO:0000313" key="17">
    <source>
        <dbReference type="Ensembl" id="ENSACCP00020024731.1"/>
    </source>
</evidence>
<dbReference type="SMART" id="SM00033">
    <property type="entry name" value="CH"/>
    <property type="match status" value="2"/>
</dbReference>
<dbReference type="GO" id="GO:0051693">
    <property type="term" value="P:actin filament capping"/>
    <property type="evidence" value="ECO:0007669"/>
    <property type="project" value="UniProtKB-UniRule"/>
</dbReference>
<feature type="compositionally biased region" description="Gly residues" evidence="14">
    <location>
        <begin position="2057"/>
        <end position="2066"/>
    </location>
</feature>
<dbReference type="InterPro" id="IPR001715">
    <property type="entry name" value="CH_dom"/>
</dbReference>
<dbReference type="Proteomes" id="UP000472275">
    <property type="component" value="Unassembled WGS sequence"/>
</dbReference>
<evidence type="ECO:0000256" key="11">
    <source>
        <dbReference type="ARBA" id="ARBA00054264"/>
    </source>
</evidence>
<feature type="region of interest" description="Disordered" evidence="14">
    <location>
        <begin position="1"/>
        <end position="49"/>
    </location>
</feature>
<accession>A0A663FIP6</accession>
<dbReference type="GO" id="GO:0016192">
    <property type="term" value="P:vesicle-mediated transport"/>
    <property type="evidence" value="ECO:0007669"/>
    <property type="project" value="UniProtKB-ARBA"/>
</dbReference>
<evidence type="ECO:0000256" key="12">
    <source>
        <dbReference type="PIRNR" id="PIRNR002297"/>
    </source>
</evidence>
<dbReference type="GO" id="GO:0016020">
    <property type="term" value="C:membrane"/>
    <property type="evidence" value="ECO:0007669"/>
    <property type="project" value="UniProtKB-ARBA"/>
</dbReference>
<reference evidence="17" key="2">
    <citation type="submission" date="2025-09" db="UniProtKB">
        <authorList>
            <consortium name="Ensembl"/>
        </authorList>
    </citation>
    <scope>IDENTIFICATION</scope>
</reference>
<dbReference type="InterPro" id="IPR011993">
    <property type="entry name" value="PH-like_dom_sf"/>
</dbReference>
<keyword evidence="5 12" id="KW-0963">Cytoplasm</keyword>
<feature type="region of interest" description="Disordered" evidence="14">
    <location>
        <begin position="2295"/>
        <end position="2401"/>
    </location>
</feature>
<dbReference type="Gene3D" id="2.30.29.30">
    <property type="entry name" value="Pleckstrin-homology domain (PH domain)/Phosphotyrosine-binding domain (PTB)"/>
    <property type="match status" value="1"/>
</dbReference>
<dbReference type="PROSITE" id="PS50003">
    <property type="entry name" value="PH_DOMAIN"/>
    <property type="match status" value="1"/>
</dbReference>
<keyword evidence="4 12" id="KW-0117">Actin capping</keyword>
<evidence type="ECO:0000256" key="6">
    <source>
        <dbReference type="ARBA" id="ARBA00022553"/>
    </source>
</evidence>
<comment type="similarity">
    <text evidence="3 12">Belongs to the spectrin family.</text>
</comment>
<dbReference type="PROSITE" id="PS50021">
    <property type="entry name" value="CH"/>
    <property type="match status" value="2"/>
</dbReference>
<keyword evidence="10 12" id="KW-0206">Cytoskeleton</keyword>
<dbReference type="Pfam" id="PF00307">
    <property type="entry name" value="CH"/>
    <property type="match status" value="2"/>
</dbReference>
<dbReference type="GO" id="GO:0005200">
    <property type="term" value="F:structural constituent of cytoskeleton"/>
    <property type="evidence" value="ECO:0007669"/>
    <property type="project" value="UniProtKB-UniRule"/>
</dbReference>
<dbReference type="SUPFAM" id="SSF47576">
    <property type="entry name" value="Calponin-homology domain, CH-domain"/>
    <property type="match status" value="1"/>
</dbReference>
<protein>
    <recommendedName>
        <fullName evidence="12">Spectrin beta chain</fullName>
    </recommendedName>
</protein>
<dbReference type="Ensembl" id="ENSACCT00020025844.1">
    <property type="protein sequence ID" value="ENSACCP00020024731.1"/>
    <property type="gene ID" value="ENSACCG00020016948.1"/>
</dbReference>
<dbReference type="FunFam" id="1.20.58.60:FF:000019">
    <property type="entry name" value="Spectrin beta chain"/>
    <property type="match status" value="1"/>
</dbReference>
<keyword evidence="13" id="KW-0175">Coiled coil</keyword>
<dbReference type="FunFam" id="1.10.418.10:FF:000003">
    <property type="entry name" value="Spectrin beta chain"/>
    <property type="match status" value="1"/>
</dbReference>
<feature type="coiled-coil region" evidence="13">
    <location>
        <begin position="818"/>
        <end position="849"/>
    </location>
</feature>
<dbReference type="GeneTree" id="ENSGT00940000158847"/>
<feature type="coiled-coil region" evidence="13">
    <location>
        <begin position="984"/>
        <end position="1011"/>
    </location>
</feature>
<dbReference type="GO" id="GO:0003779">
    <property type="term" value="F:actin binding"/>
    <property type="evidence" value="ECO:0007669"/>
    <property type="project" value="UniProtKB-KW"/>
</dbReference>
<evidence type="ECO:0000256" key="3">
    <source>
        <dbReference type="ARBA" id="ARBA00006826"/>
    </source>
</evidence>
<dbReference type="Pfam" id="PF00435">
    <property type="entry name" value="Spectrin"/>
    <property type="match status" value="17"/>
</dbReference>
<dbReference type="PIRSF" id="PIRSF002297">
    <property type="entry name" value="Spectrin_beta_subunit"/>
    <property type="match status" value="1"/>
</dbReference>
<keyword evidence="18" id="KW-1185">Reference proteome</keyword>
<feature type="coiled-coil region" evidence="13">
    <location>
        <begin position="1502"/>
        <end position="1564"/>
    </location>
</feature>
<keyword evidence="9 12" id="KW-0009">Actin-binding</keyword>
<comment type="subcellular location">
    <subcellularLocation>
        <location evidence="2">Cytoplasm</location>
        <location evidence="2">Cell cortex</location>
    </subcellularLocation>
    <subcellularLocation>
        <location evidence="1">Cytoplasm</location>
        <location evidence="1">Cytoskeleton</location>
    </subcellularLocation>
</comment>
<dbReference type="InterPro" id="IPR001605">
    <property type="entry name" value="PH_dom-spectrin-type"/>
</dbReference>
<evidence type="ECO:0000256" key="1">
    <source>
        <dbReference type="ARBA" id="ARBA00004245"/>
    </source>
</evidence>
<dbReference type="GO" id="GO:0008091">
    <property type="term" value="C:spectrin"/>
    <property type="evidence" value="ECO:0007669"/>
    <property type="project" value="InterPro"/>
</dbReference>
<dbReference type="SMART" id="SM00150">
    <property type="entry name" value="SPEC"/>
    <property type="match status" value="17"/>
</dbReference>
<feature type="compositionally biased region" description="Low complexity" evidence="14">
    <location>
        <begin position="2146"/>
        <end position="2156"/>
    </location>
</feature>
<dbReference type="CDD" id="cd10571">
    <property type="entry name" value="PH_beta_spectrin"/>
    <property type="match status" value="1"/>
</dbReference>
<dbReference type="FunFam" id="2.30.29.30:FF:000024">
    <property type="entry name" value="Spectrin beta chain"/>
    <property type="match status" value="1"/>
</dbReference>
<dbReference type="InterPro" id="IPR018159">
    <property type="entry name" value="Spectrin/alpha-actinin"/>
</dbReference>
<dbReference type="GO" id="GO:0005829">
    <property type="term" value="C:cytosol"/>
    <property type="evidence" value="ECO:0007669"/>
    <property type="project" value="UniProtKB-ARBA"/>
</dbReference>
<dbReference type="FunFam" id="1.20.58.60:FF:000106">
    <property type="entry name" value="Spectrin beta chain"/>
    <property type="match status" value="1"/>
</dbReference>
<feature type="domain" description="PH" evidence="15">
    <location>
        <begin position="2192"/>
        <end position="2294"/>
    </location>
</feature>
<dbReference type="FunFam" id="1.20.58.60:FF:000059">
    <property type="entry name" value="Spectrin beta chain"/>
    <property type="match status" value="1"/>
</dbReference>
<feature type="compositionally biased region" description="Low complexity" evidence="14">
    <location>
        <begin position="2383"/>
        <end position="2401"/>
    </location>
</feature>
<dbReference type="PROSITE" id="PS00020">
    <property type="entry name" value="ACTININ_2"/>
    <property type="match status" value="1"/>
</dbReference>
<dbReference type="FunFam" id="1.20.58.60:FF:000028">
    <property type="entry name" value="Spectrin beta chain"/>
    <property type="match status" value="1"/>
</dbReference>
<dbReference type="SUPFAM" id="SSF50729">
    <property type="entry name" value="PH domain-like"/>
    <property type="match status" value="1"/>
</dbReference>
<feature type="compositionally biased region" description="Pro residues" evidence="14">
    <location>
        <begin position="37"/>
        <end position="46"/>
    </location>
</feature>
<keyword evidence="7" id="KW-0677">Repeat</keyword>
<feature type="compositionally biased region" description="Pro residues" evidence="14">
    <location>
        <begin position="2106"/>
        <end position="2117"/>
    </location>
</feature>
<dbReference type="FunFam" id="1.20.58.60:FF:000130">
    <property type="entry name" value="Spectrin beta chain"/>
    <property type="match status" value="1"/>
</dbReference>
<dbReference type="Pfam" id="PF15410">
    <property type="entry name" value="PH_9"/>
    <property type="match status" value="1"/>
</dbReference>
<evidence type="ECO:0000259" key="15">
    <source>
        <dbReference type="PROSITE" id="PS50003"/>
    </source>
</evidence>
<evidence type="ECO:0000256" key="5">
    <source>
        <dbReference type="ARBA" id="ARBA00022490"/>
    </source>
</evidence>
<evidence type="ECO:0000256" key="4">
    <source>
        <dbReference type="ARBA" id="ARBA00022467"/>
    </source>
</evidence>
<dbReference type="FunFam" id="1.10.418.10:FF:000004">
    <property type="entry name" value="Spectrin beta chain"/>
    <property type="match status" value="1"/>
</dbReference>
<dbReference type="FunFam" id="1.20.58.60:FF:000083">
    <property type="entry name" value="Spectrin beta chain"/>
    <property type="match status" value="1"/>
</dbReference>
<dbReference type="FunFam" id="1.20.58.60:FF:000011">
    <property type="entry name" value="Spectrin beta chain"/>
    <property type="match status" value="1"/>
</dbReference>
<dbReference type="CDD" id="cd00176">
    <property type="entry name" value="SPEC"/>
    <property type="match status" value="9"/>
</dbReference>
<reference evidence="17" key="1">
    <citation type="submission" date="2025-08" db="UniProtKB">
        <authorList>
            <consortium name="Ensembl"/>
        </authorList>
    </citation>
    <scope>IDENTIFICATION</scope>
</reference>
<dbReference type="InterPro" id="IPR036872">
    <property type="entry name" value="CH_dom_sf"/>
</dbReference>
<evidence type="ECO:0000256" key="13">
    <source>
        <dbReference type="SAM" id="Coils"/>
    </source>
</evidence>
<dbReference type="Gene3D" id="1.20.58.60">
    <property type="match status" value="12"/>
</dbReference>
<evidence type="ECO:0000313" key="18">
    <source>
        <dbReference type="Proteomes" id="UP000472275"/>
    </source>
</evidence>
<dbReference type="CDD" id="cd21246">
    <property type="entry name" value="CH_SPTB-like_rpt1"/>
    <property type="match status" value="1"/>
</dbReference>
<evidence type="ECO:0000256" key="10">
    <source>
        <dbReference type="ARBA" id="ARBA00023212"/>
    </source>
</evidence>
<dbReference type="InterPro" id="IPR001589">
    <property type="entry name" value="Actinin_actin-bd_CS"/>
</dbReference>
<evidence type="ECO:0000256" key="9">
    <source>
        <dbReference type="ARBA" id="ARBA00023203"/>
    </source>
</evidence>
<keyword evidence="6" id="KW-0597">Phosphoprotein</keyword>
<organism evidence="17 18">
    <name type="scientific">Aquila chrysaetos chrysaetos</name>
    <dbReference type="NCBI Taxonomy" id="223781"/>
    <lineage>
        <taxon>Eukaryota</taxon>
        <taxon>Metazoa</taxon>
        <taxon>Chordata</taxon>
        <taxon>Craniata</taxon>
        <taxon>Vertebrata</taxon>
        <taxon>Euteleostomi</taxon>
        <taxon>Archelosauria</taxon>
        <taxon>Archosauria</taxon>
        <taxon>Dinosauria</taxon>
        <taxon>Saurischia</taxon>
        <taxon>Theropoda</taxon>
        <taxon>Coelurosauria</taxon>
        <taxon>Aves</taxon>
        <taxon>Neognathae</taxon>
        <taxon>Neoaves</taxon>
        <taxon>Telluraves</taxon>
        <taxon>Accipitrimorphae</taxon>
        <taxon>Accipitriformes</taxon>
        <taxon>Accipitridae</taxon>
        <taxon>Accipitrinae</taxon>
        <taxon>Aquila</taxon>
    </lineage>
</organism>
<dbReference type="FunFam" id="1.20.58.60:FF:000033">
    <property type="entry name" value="Spectrin beta chain"/>
    <property type="match status" value="1"/>
</dbReference>
<dbReference type="InterPro" id="IPR002017">
    <property type="entry name" value="Spectrin_repeat"/>
</dbReference>
<evidence type="ECO:0000256" key="14">
    <source>
        <dbReference type="SAM" id="MobiDB-lite"/>
    </source>
</evidence>
<comment type="function">
    <text evidence="11">Probably plays an important role in neuronal membrane skeleton.</text>
</comment>
<evidence type="ECO:0000256" key="7">
    <source>
        <dbReference type="ARBA" id="ARBA00022737"/>
    </source>
</evidence>
<dbReference type="InterPro" id="IPR041681">
    <property type="entry name" value="PH_9"/>
</dbReference>
<feature type="compositionally biased region" description="Polar residues" evidence="14">
    <location>
        <begin position="2312"/>
        <end position="2322"/>
    </location>
</feature>